<organism evidence="2 3">
    <name type="scientific">Purpureocillium lilacinum</name>
    <name type="common">Paecilomyces lilacinus</name>
    <dbReference type="NCBI Taxonomy" id="33203"/>
    <lineage>
        <taxon>Eukaryota</taxon>
        <taxon>Fungi</taxon>
        <taxon>Dikarya</taxon>
        <taxon>Ascomycota</taxon>
        <taxon>Pezizomycotina</taxon>
        <taxon>Sordariomycetes</taxon>
        <taxon>Hypocreomycetidae</taxon>
        <taxon>Hypocreales</taxon>
        <taxon>Ophiocordycipitaceae</taxon>
        <taxon>Purpureocillium</taxon>
    </lineage>
</organism>
<accession>A0A179GJV9</accession>
<comment type="caution">
    <text evidence="2">The sequence shown here is derived from an EMBL/GenBank/DDBJ whole genome shotgun (WGS) entry which is preliminary data.</text>
</comment>
<dbReference type="AlphaFoldDB" id="A0A179GJV9"/>
<protein>
    <submittedName>
        <fullName evidence="2">Uncharacterized protein</fullName>
    </submittedName>
</protein>
<evidence type="ECO:0000313" key="2">
    <source>
        <dbReference type="EMBL" id="OAQ77613.1"/>
    </source>
</evidence>
<sequence length="129" mass="13948">MRRPSGKCSIVRGCKVHKDWAAMRCQGWSSSDAGPARQTPFRQGHYHGCVARPGEGGATAVTTIINRHRDVDVGGGGEREGPRPAHRLRDSRARRRLVDDVGRRSGRMRACDGGGGENASRVGTGPFRT</sequence>
<proteinExistence type="predicted"/>
<evidence type="ECO:0000256" key="1">
    <source>
        <dbReference type="SAM" id="MobiDB-lite"/>
    </source>
</evidence>
<feature type="compositionally biased region" description="Basic and acidic residues" evidence="1">
    <location>
        <begin position="67"/>
        <end position="103"/>
    </location>
</feature>
<dbReference type="Proteomes" id="UP000078240">
    <property type="component" value="Unassembled WGS sequence"/>
</dbReference>
<gene>
    <name evidence="2" type="ORF">VFPBJ_08085</name>
</gene>
<reference evidence="2 3" key="1">
    <citation type="submission" date="2016-01" db="EMBL/GenBank/DDBJ databases">
        <title>Biosynthesis of antibiotic leucinostatins and their inhibition on Phytophthora in bio-control Purpureocillium lilacinum.</title>
        <authorList>
            <person name="Wang G."/>
            <person name="Liu Z."/>
            <person name="Lin R."/>
            <person name="Li E."/>
            <person name="Mao Z."/>
            <person name="Ling J."/>
            <person name="Yin W."/>
            <person name="Xie B."/>
        </authorList>
    </citation>
    <scope>NUCLEOTIDE SEQUENCE [LARGE SCALE GENOMIC DNA]</scope>
    <source>
        <strain evidence="2">PLBJ-1</strain>
    </source>
</reference>
<evidence type="ECO:0000313" key="3">
    <source>
        <dbReference type="Proteomes" id="UP000078240"/>
    </source>
</evidence>
<dbReference type="EMBL" id="LSBH01000006">
    <property type="protein sequence ID" value="OAQ77613.1"/>
    <property type="molecule type" value="Genomic_DNA"/>
</dbReference>
<feature type="region of interest" description="Disordered" evidence="1">
    <location>
        <begin position="67"/>
        <end position="129"/>
    </location>
</feature>
<name>A0A179GJV9_PURLI</name>